<gene>
    <name evidence="1" type="ORF">DPMN_097269</name>
</gene>
<dbReference type="AlphaFoldDB" id="A0A9D4LA03"/>
<evidence type="ECO:0000313" key="2">
    <source>
        <dbReference type="Proteomes" id="UP000828390"/>
    </source>
</evidence>
<proteinExistence type="predicted"/>
<reference evidence="1" key="2">
    <citation type="submission" date="2020-11" db="EMBL/GenBank/DDBJ databases">
        <authorList>
            <person name="McCartney M.A."/>
            <person name="Auch B."/>
            <person name="Kono T."/>
            <person name="Mallez S."/>
            <person name="Becker A."/>
            <person name="Gohl D.M."/>
            <person name="Silverstein K.A.T."/>
            <person name="Koren S."/>
            <person name="Bechman K.B."/>
            <person name="Herman A."/>
            <person name="Abrahante J.E."/>
            <person name="Garbe J."/>
        </authorList>
    </citation>
    <scope>NUCLEOTIDE SEQUENCE</scope>
    <source>
        <strain evidence="1">Duluth1</strain>
        <tissue evidence="1">Whole animal</tissue>
    </source>
</reference>
<name>A0A9D4LA03_DREPO</name>
<organism evidence="1 2">
    <name type="scientific">Dreissena polymorpha</name>
    <name type="common">Zebra mussel</name>
    <name type="synonym">Mytilus polymorpha</name>
    <dbReference type="NCBI Taxonomy" id="45954"/>
    <lineage>
        <taxon>Eukaryota</taxon>
        <taxon>Metazoa</taxon>
        <taxon>Spiralia</taxon>
        <taxon>Lophotrochozoa</taxon>
        <taxon>Mollusca</taxon>
        <taxon>Bivalvia</taxon>
        <taxon>Autobranchia</taxon>
        <taxon>Heteroconchia</taxon>
        <taxon>Euheterodonta</taxon>
        <taxon>Imparidentia</taxon>
        <taxon>Neoheterodontei</taxon>
        <taxon>Myida</taxon>
        <taxon>Dreissenoidea</taxon>
        <taxon>Dreissenidae</taxon>
        <taxon>Dreissena</taxon>
    </lineage>
</organism>
<reference evidence="1" key="1">
    <citation type="journal article" date="2019" name="bioRxiv">
        <title>The Genome of the Zebra Mussel, Dreissena polymorpha: A Resource for Invasive Species Research.</title>
        <authorList>
            <person name="McCartney M.A."/>
            <person name="Auch B."/>
            <person name="Kono T."/>
            <person name="Mallez S."/>
            <person name="Zhang Y."/>
            <person name="Obille A."/>
            <person name="Becker A."/>
            <person name="Abrahante J.E."/>
            <person name="Garbe J."/>
            <person name="Badalamenti J.P."/>
            <person name="Herman A."/>
            <person name="Mangelson H."/>
            <person name="Liachko I."/>
            <person name="Sullivan S."/>
            <person name="Sone E.D."/>
            <person name="Koren S."/>
            <person name="Silverstein K.A.T."/>
            <person name="Beckman K.B."/>
            <person name="Gohl D.M."/>
        </authorList>
    </citation>
    <scope>NUCLEOTIDE SEQUENCE</scope>
    <source>
        <strain evidence="1">Duluth1</strain>
        <tissue evidence="1">Whole animal</tissue>
    </source>
</reference>
<comment type="caution">
    <text evidence="1">The sequence shown here is derived from an EMBL/GenBank/DDBJ whole genome shotgun (WGS) entry which is preliminary data.</text>
</comment>
<sequence>MIEYETRYSCIERESEMTDDRVRDRIPFLEQAYVRTAGRVRDKIPLYRAGVCKDSWSCMRQKNPV</sequence>
<dbReference type="Proteomes" id="UP000828390">
    <property type="component" value="Unassembled WGS sequence"/>
</dbReference>
<accession>A0A9D4LA03</accession>
<keyword evidence="2" id="KW-1185">Reference proteome</keyword>
<dbReference type="EMBL" id="JAIWYP010000003">
    <property type="protein sequence ID" value="KAH3854720.1"/>
    <property type="molecule type" value="Genomic_DNA"/>
</dbReference>
<evidence type="ECO:0000313" key="1">
    <source>
        <dbReference type="EMBL" id="KAH3854720.1"/>
    </source>
</evidence>
<protein>
    <submittedName>
        <fullName evidence="1">Uncharacterized protein</fullName>
    </submittedName>
</protein>